<evidence type="ECO:0000313" key="6">
    <source>
        <dbReference type="EMBL" id="AIF48172.1"/>
    </source>
</evidence>
<dbReference type="PANTHER" id="PTHR24421">
    <property type="entry name" value="NITRATE/NITRITE SENSOR PROTEIN NARX-RELATED"/>
    <property type="match status" value="1"/>
</dbReference>
<keyword evidence="4" id="KW-0472">Membrane</keyword>
<dbReference type="Gene3D" id="3.30.565.10">
    <property type="entry name" value="Histidine kinase-like ATPase, C-terminal domain"/>
    <property type="match status" value="1"/>
</dbReference>
<dbReference type="EMBL" id="CP008884">
    <property type="protein sequence ID" value="AIF48172.1"/>
    <property type="molecule type" value="Genomic_DNA"/>
</dbReference>
<keyword evidence="1" id="KW-0808">Transferase</keyword>
<dbReference type="PANTHER" id="PTHR24421:SF62">
    <property type="entry name" value="SENSORY TRANSDUCTION HISTIDINE KINASE"/>
    <property type="match status" value="1"/>
</dbReference>
<dbReference type="GO" id="GO:0046983">
    <property type="term" value="F:protein dimerization activity"/>
    <property type="evidence" value="ECO:0007669"/>
    <property type="project" value="InterPro"/>
</dbReference>
<gene>
    <name evidence="6" type="ORF">HY57_13340</name>
</gene>
<dbReference type="InterPro" id="IPR015943">
    <property type="entry name" value="WD40/YVTN_repeat-like_dom_sf"/>
</dbReference>
<dbReference type="HOGENOM" id="CLU_000445_28_2_6"/>
<evidence type="ECO:0000256" key="4">
    <source>
        <dbReference type="SAM" id="Phobius"/>
    </source>
</evidence>
<dbReference type="Gene3D" id="2.60.40.10">
    <property type="entry name" value="Immunoglobulins"/>
    <property type="match status" value="1"/>
</dbReference>
<dbReference type="STRING" id="1217721.HY57_13340"/>
<dbReference type="OrthoDB" id="176203at2"/>
<dbReference type="InterPro" id="IPR050482">
    <property type="entry name" value="Sensor_HK_TwoCompSys"/>
</dbReference>
<accession>A0A075K3A0</accession>
<dbReference type="InterPro" id="IPR011123">
    <property type="entry name" value="Y_Y_Y"/>
</dbReference>
<evidence type="ECO:0000256" key="1">
    <source>
        <dbReference type="ARBA" id="ARBA00022679"/>
    </source>
</evidence>
<dbReference type="Pfam" id="PF07494">
    <property type="entry name" value="Reg_prop"/>
    <property type="match status" value="1"/>
</dbReference>
<keyword evidence="4" id="KW-1133">Transmembrane helix</keyword>
<dbReference type="InterPro" id="IPR036890">
    <property type="entry name" value="HATPase_C_sf"/>
</dbReference>
<dbReference type="SUPFAM" id="SSF55874">
    <property type="entry name" value="ATPase domain of HSP90 chaperone/DNA topoisomerase II/histidine kinase"/>
    <property type="match status" value="1"/>
</dbReference>
<organism evidence="6 7">
    <name type="scientific">Dyella japonica A8</name>
    <dbReference type="NCBI Taxonomy" id="1217721"/>
    <lineage>
        <taxon>Bacteria</taxon>
        <taxon>Pseudomonadati</taxon>
        <taxon>Pseudomonadota</taxon>
        <taxon>Gammaproteobacteria</taxon>
        <taxon>Lysobacterales</taxon>
        <taxon>Rhodanobacteraceae</taxon>
        <taxon>Dyella</taxon>
    </lineage>
</organism>
<evidence type="ECO:0000313" key="7">
    <source>
        <dbReference type="Proteomes" id="UP000027987"/>
    </source>
</evidence>
<evidence type="ECO:0000256" key="2">
    <source>
        <dbReference type="ARBA" id="ARBA00022777"/>
    </source>
</evidence>
<dbReference type="GO" id="GO:0000155">
    <property type="term" value="F:phosphorelay sensor kinase activity"/>
    <property type="evidence" value="ECO:0007669"/>
    <property type="project" value="InterPro"/>
</dbReference>
<keyword evidence="3" id="KW-0902">Two-component regulatory system</keyword>
<dbReference type="KEGG" id="dja:HY57_13340"/>
<dbReference type="PATRIC" id="fig|1217721.7.peg.2749"/>
<evidence type="ECO:0000259" key="5">
    <source>
        <dbReference type="SMART" id="SM00387"/>
    </source>
</evidence>
<name>A0A075K3A0_9GAMM</name>
<dbReference type="Pfam" id="PF07495">
    <property type="entry name" value="Y_Y_Y"/>
    <property type="match status" value="1"/>
</dbReference>
<dbReference type="Gene3D" id="2.130.10.10">
    <property type="entry name" value="YVTN repeat-like/Quinoprotein amine dehydrogenase"/>
    <property type="match status" value="3"/>
</dbReference>
<dbReference type="InterPro" id="IPR013783">
    <property type="entry name" value="Ig-like_fold"/>
</dbReference>
<dbReference type="Proteomes" id="UP000027987">
    <property type="component" value="Chromosome"/>
</dbReference>
<feature type="domain" description="Histidine kinase/HSP90-like ATPase" evidence="5">
    <location>
        <begin position="897"/>
        <end position="994"/>
    </location>
</feature>
<keyword evidence="7" id="KW-1185">Reference proteome</keyword>
<evidence type="ECO:0000256" key="3">
    <source>
        <dbReference type="ARBA" id="ARBA00023012"/>
    </source>
</evidence>
<dbReference type="InterPro" id="IPR011712">
    <property type="entry name" value="Sig_transdc_His_kin_sub3_dim/P"/>
</dbReference>
<proteinExistence type="predicted"/>
<feature type="transmembrane region" description="Helical" evidence="4">
    <location>
        <begin position="755"/>
        <end position="773"/>
    </location>
</feature>
<dbReference type="AlphaFoldDB" id="A0A075K3A0"/>
<dbReference type="RefSeq" id="WP_019467581.1">
    <property type="nucleotide sequence ID" value="NZ_ALOY01000184.1"/>
</dbReference>
<dbReference type="Pfam" id="PF07730">
    <property type="entry name" value="HisKA_3"/>
    <property type="match status" value="1"/>
</dbReference>
<sequence length="1018" mass="111380">MATMWLLRILLPAFLTTLPLVSFAGAPRSFARYSHQHWTEGGGAPAPVGAMAQGPDGFLWLATGEGLFRFDGTRFERIEVEGSGQKNDLPGALLVTKSGDVWISLETSHRFAVYRQGALRVLDGPPASSRIVEMVEGAHGEIWALTANFSAEALRFRDGQWKTFNAADGLPSDSSSNMLVAADGAVWIACSDGIARLAPGAERFAIYRKAPYGVLSQDREGRIWLSESHGSYPITGLGGRGTPVSLRTPYRTGGALSPGTPLFDREGNLWIGTRYGGVQRLSTPAATLESGGGGAAESFTSRGGLSSDVTNQLLEDREGNIWVSTDRGLDKFRSATLNADPELELPAIFGDKLLDASDGSVYIGEAHTIFRVRPGGTPEPILRNVIEPQSMCEAPDGAIWIGFATRIVVWANGGIRQMIERPDQAASHKVIYDCAFDAAGDFWMSASGGGLRRYRDGQWETILAPGDRSDFYPTTMIAAPSGGVIVQTGDRLVWIDSAGRRSSTYLDFGGSELAVLTLYAAGEDVYAAGAFGLSRIRGAQVETIRADPVSPGSRINGIVQTPEGDAWLAYPRSLVRLRSGDIEHAFRDGTFPTPTLTLGFSEGLRSRPHSHSQRSMVRGGDGRLWIATETGTLWMDPSHIVRNTLPPGIAIKSITADSRAHRDPKTLKLGADTANIEIDFSVLSFADPGRVRAKYMLEGFDRDWVDPGTRRQAFYTNLPPGKYRFRVIGANNDGIWNRSGAILDFEIPPTFFQSTWFPVLCAVLVLFLFWVTYQVRVTQITRHIHGRLDERAKERERIARELHDTLLQGVQGLMLRFQAVAERTTHDEKWREQFEAALATADDVVIEARNRVRDLRGVEGTNDLCAIIEHLAADVPFDPPIPVRIVVEGRPQLLHPSVAEEIKRIVREALFNIAHHAQASFAEVAIGFESRHLAIRVRDDGIGIPGDVLVLGHKDGHFGMLGMRERAEKIGANIMISSSPGAGADITLTMPAKLAFAKRRPPRRSWLSHFMCRSSIDE</sequence>
<protein>
    <recommendedName>
        <fullName evidence="5">Histidine kinase/HSP90-like ATPase domain-containing protein</fullName>
    </recommendedName>
</protein>
<reference evidence="6 7" key="1">
    <citation type="submission" date="2014-07" db="EMBL/GenBank/DDBJ databases">
        <title>Complete Genome Sequence of Dyella japonica Strain A8 Isolated from Malaysian Tropical Soil.</title>
        <authorList>
            <person name="Hui R.K.H."/>
            <person name="Chen J.-W."/>
            <person name="Chan K.-G."/>
            <person name="Leung F.C.C."/>
        </authorList>
    </citation>
    <scope>NUCLEOTIDE SEQUENCE [LARGE SCALE GENOMIC DNA]</scope>
    <source>
        <strain evidence="6 7">A8</strain>
    </source>
</reference>
<dbReference type="SUPFAM" id="SSF63829">
    <property type="entry name" value="Calcium-dependent phosphotriesterase"/>
    <property type="match status" value="2"/>
</dbReference>
<dbReference type="InterPro" id="IPR003594">
    <property type="entry name" value="HATPase_dom"/>
</dbReference>
<keyword evidence="4" id="KW-0812">Transmembrane</keyword>
<dbReference type="Gene3D" id="1.20.5.1930">
    <property type="match status" value="1"/>
</dbReference>
<keyword evidence="2" id="KW-0418">Kinase</keyword>
<dbReference type="InterPro" id="IPR011110">
    <property type="entry name" value="Reg_prop"/>
</dbReference>
<dbReference type="CDD" id="cd16917">
    <property type="entry name" value="HATPase_UhpB-NarQ-NarX-like"/>
    <property type="match status" value="1"/>
</dbReference>
<dbReference type="SMART" id="SM00387">
    <property type="entry name" value="HATPase_c"/>
    <property type="match status" value="1"/>
</dbReference>
<dbReference type="GO" id="GO:0016020">
    <property type="term" value="C:membrane"/>
    <property type="evidence" value="ECO:0007669"/>
    <property type="project" value="InterPro"/>
</dbReference>
<dbReference type="Pfam" id="PF02518">
    <property type="entry name" value="HATPase_c"/>
    <property type="match status" value="1"/>
</dbReference>